<proteinExistence type="predicted"/>
<protein>
    <submittedName>
        <fullName evidence="4">Uncharacterized protein</fullName>
    </submittedName>
</protein>
<organism evidence="4 5">
    <name type="scientific">Anaerovibrio lipolyticus</name>
    <dbReference type="NCBI Taxonomy" id="82374"/>
    <lineage>
        <taxon>Bacteria</taxon>
        <taxon>Bacillati</taxon>
        <taxon>Bacillota</taxon>
        <taxon>Negativicutes</taxon>
        <taxon>Selenomonadales</taxon>
        <taxon>Selenomonadaceae</taxon>
        <taxon>Anaerovibrio</taxon>
    </lineage>
</organism>
<feature type="transmembrane region" description="Helical" evidence="3">
    <location>
        <begin position="7"/>
        <end position="26"/>
    </location>
</feature>
<dbReference type="RefSeq" id="WP_039206263.1">
    <property type="nucleotide sequence ID" value="NZ_JSCE01000058.1"/>
</dbReference>
<feature type="coiled-coil region" evidence="2">
    <location>
        <begin position="118"/>
        <end position="165"/>
    </location>
</feature>
<name>A0A0B2K1J5_9FIRM</name>
<dbReference type="Proteomes" id="UP000030993">
    <property type="component" value="Unassembled WGS sequence"/>
</dbReference>
<evidence type="ECO:0000313" key="4">
    <source>
        <dbReference type="EMBL" id="KHM52743.1"/>
    </source>
</evidence>
<dbReference type="Gene3D" id="3.30.1450.10">
    <property type="match status" value="1"/>
</dbReference>
<evidence type="ECO:0000256" key="1">
    <source>
        <dbReference type="ARBA" id="ARBA00022729"/>
    </source>
</evidence>
<accession>A0A0B2K1J5</accession>
<evidence type="ECO:0000313" key="5">
    <source>
        <dbReference type="Proteomes" id="UP000030993"/>
    </source>
</evidence>
<reference evidence="4 5" key="1">
    <citation type="journal article" date="2013" name="PLoS ONE">
        <title>Identification and characterization of three novel lipases belonging to families II and V from Anaerovibrio lipolyticus 5ST.</title>
        <authorList>
            <person name="Prive F."/>
            <person name="Kaderbhai N.N."/>
            <person name="Girdwood S."/>
            <person name="Worgan H.J."/>
            <person name="Pinloche E."/>
            <person name="Scollan N.D."/>
            <person name="Huws S.A."/>
            <person name="Newbold C.J."/>
        </authorList>
    </citation>
    <scope>NUCLEOTIDE SEQUENCE [LARGE SCALE GENOMIC DNA]</scope>
    <source>
        <strain evidence="4 5">5S</strain>
    </source>
</reference>
<comment type="caution">
    <text evidence="4">The sequence shown here is derived from an EMBL/GenBank/DDBJ whole genome shotgun (WGS) entry which is preliminary data.</text>
</comment>
<gene>
    <name evidence="4" type="ORF">NZ47_02955</name>
</gene>
<keyword evidence="3" id="KW-1133">Transmembrane helix</keyword>
<sequence length="220" mass="24488">MQDHGKKIFLISIGVVVAVIVAFFGYQGYKAKMEEKRHAEIHQSGHSSAVEYLKAGKWGNAMDTLNGLGDDRCDDCETLLTYSYAMMKYKDGKASDGGITTAHNSFEEIGEDYCGDLADNVRRDRERVNADYEKVKARQAEAKRQEEAAKAAKKAAEEAERANNVYIGDSEEKVRRLFGTPDHVGRAVVGDTETKQFVYYAPGHDIIIYLQNGKVAGFMD</sequence>
<dbReference type="EMBL" id="JSCE01000058">
    <property type="protein sequence ID" value="KHM52743.1"/>
    <property type="molecule type" value="Genomic_DNA"/>
</dbReference>
<keyword evidence="5" id="KW-1185">Reference proteome</keyword>
<dbReference type="AlphaFoldDB" id="A0A0B2K1J5"/>
<evidence type="ECO:0000256" key="3">
    <source>
        <dbReference type="SAM" id="Phobius"/>
    </source>
</evidence>
<evidence type="ECO:0000256" key="2">
    <source>
        <dbReference type="SAM" id="Coils"/>
    </source>
</evidence>
<keyword evidence="3" id="KW-0812">Transmembrane</keyword>
<keyword evidence="1" id="KW-0732">Signal</keyword>
<keyword evidence="3" id="KW-0472">Membrane</keyword>
<dbReference type="InterPro" id="IPR037873">
    <property type="entry name" value="BamE-like"/>
</dbReference>
<keyword evidence="2" id="KW-0175">Coiled coil</keyword>